<evidence type="ECO:0000256" key="1">
    <source>
        <dbReference type="SAM" id="SignalP"/>
    </source>
</evidence>
<gene>
    <name evidence="3" type="ORF">ACFSW8_14920</name>
</gene>
<dbReference type="InterPro" id="IPR011040">
    <property type="entry name" value="Sialidase"/>
</dbReference>
<keyword evidence="4" id="KW-1185">Reference proteome</keyword>
<name>A0ABW4ZE38_9BACT</name>
<comment type="caution">
    <text evidence="3">The sequence shown here is derived from an EMBL/GenBank/DDBJ whole genome shotgun (WGS) entry which is preliminary data.</text>
</comment>
<dbReference type="EC" id="3.2.1.-" evidence="3"/>
<proteinExistence type="predicted"/>
<organism evidence="3 4">
    <name type="scientific">Rubritalea tangerina</name>
    <dbReference type="NCBI Taxonomy" id="430798"/>
    <lineage>
        <taxon>Bacteria</taxon>
        <taxon>Pseudomonadati</taxon>
        <taxon>Verrucomicrobiota</taxon>
        <taxon>Verrucomicrobiia</taxon>
        <taxon>Verrucomicrobiales</taxon>
        <taxon>Rubritaleaceae</taxon>
        <taxon>Rubritalea</taxon>
    </lineage>
</organism>
<keyword evidence="3" id="KW-0378">Hydrolase</keyword>
<feature type="domain" description="Sialidase" evidence="2">
    <location>
        <begin position="124"/>
        <end position="322"/>
    </location>
</feature>
<dbReference type="PANTHER" id="PTHR43752">
    <property type="entry name" value="BNR/ASP-BOX REPEAT FAMILY PROTEIN"/>
    <property type="match status" value="1"/>
</dbReference>
<dbReference type="PANTHER" id="PTHR43752:SF2">
    <property type="entry name" value="BNR_ASP-BOX REPEAT FAMILY PROTEIN"/>
    <property type="match status" value="1"/>
</dbReference>
<dbReference type="Proteomes" id="UP001597389">
    <property type="component" value="Unassembled WGS sequence"/>
</dbReference>
<reference evidence="4" key="1">
    <citation type="journal article" date="2019" name="Int. J. Syst. Evol. Microbiol.">
        <title>The Global Catalogue of Microorganisms (GCM) 10K type strain sequencing project: providing services to taxonomists for standard genome sequencing and annotation.</title>
        <authorList>
            <consortium name="The Broad Institute Genomics Platform"/>
            <consortium name="The Broad Institute Genome Sequencing Center for Infectious Disease"/>
            <person name="Wu L."/>
            <person name="Ma J."/>
        </authorList>
    </citation>
    <scope>NUCLEOTIDE SEQUENCE [LARGE SCALE GENOMIC DNA]</scope>
    <source>
        <strain evidence="4">CCUG 57942</strain>
    </source>
</reference>
<dbReference type="Pfam" id="PF13088">
    <property type="entry name" value="BNR_2"/>
    <property type="match status" value="1"/>
</dbReference>
<evidence type="ECO:0000313" key="4">
    <source>
        <dbReference type="Proteomes" id="UP001597389"/>
    </source>
</evidence>
<dbReference type="Gene3D" id="2.120.10.10">
    <property type="match status" value="1"/>
</dbReference>
<evidence type="ECO:0000259" key="2">
    <source>
        <dbReference type="Pfam" id="PF13088"/>
    </source>
</evidence>
<keyword evidence="3" id="KW-0326">Glycosidase</keyword>
<keyword evidence="1" id="KW-0732">Signal</keyword>
<dbReference type="EMBL" id="JBHUJB010000073">
    <property type="protein sequence ID" value="MFD2160193.1"/>
    <property type="molecule type" value="Genomic_DNA"/>
</dbReference>
<feature type="signal peptide" evidence="1">
    <location>
        <begin position="1"/>
        <end position="18"/>
    </location>
</feature>
<dbReference type="CDD" id="cd15482">
    <property type="entry name" value="Sialidase_non-viral"/>
    <property type="match status" value="1"/>
</dbReference>
<dbReference type="SUPFAM" id="SSF50939">
    <property type="entry name" value="Sialidases"/>
    <property type="match status" value="1"/>
</dbReference>
<dbReference type="RefSeq" id="WP_377086959.1">
    <property type="nucleotide sequence ID" value="NZ_JBHSJL010000014.1"/>
</dbReference>
<sequence>MRLLLISFCLAQSLFTQAETIRPPYKVGTPPADAGRGLVRVSPNEIRHYPGKGGTRYILSLDNGATWSSKPLPPSYPGSTLLKKETSAITPLPTPDSFLKIEPAYRGDNPKQGMFVTYDGLDGSWKKLTKPDGSPILPKGILRNPIVFNQGKRWLIPAHSGGCFTYFSDDQGKSWQRSNKVNAPAHKPGGVHLGSRWNHGMVGATLAELKDGRIWMLARTAQDFFYESFSDDHGTSWSPAQPSRFHGNNVLGTLLRLDDGRLLFLWNNANSLPELARANNGREDVFNNRDAAHAAISEDDGKTWIGFREIALDHRRNESDYAVFQGSNDRGVQQVEALQLDKNRVLLSLGQHPTHRQLLILNLRWLYQTERQSDFTSGAQDWSTHQFFSKVRGHLGYNRTPGPKVVTRDGHSALHLIHTDDPEILNNKQGATWNFPSATAGTLSTRLMLEPHAGGTKICLLDHWLNPTDTTVDQFSQFALHIDAQGKSPDGTPLLTPGKWQTLTFQWDQKSCTVSNDSGSSLKLPLNLPTSNGVSYIHFSTTSETPTTKGLLIQNTKMTASP</sequence>
<dbReference type="InterPro" id="IPR036278">
    <property type="entry name" value="Sialidase_sf"/>
</dbReference>
<protein>
    <submittedName>
        <fullName evidence="3">Sialidase family protein</fullName>
        <ecNumber evidence="3">3.2.1.-</ecNumber>
    </submittedName>
</protein>
<evidence type="ECO:0000313" key="3">
    <source>
        <dbReference type="EMBL" id="MFD2160193.1"/>
    </source>
</evidence>
<dbReference type="GO" id="GO:0016798">
    <property type="term" value="F:hydrolase activity, acting on glycosyl bonds"/>
    <property type="evidence" value="ECO:0007669"/>
    <property type="project" value="UniProtKB-KW"/>
</dbReference>
<feature type="chain" id="PRO_5046282686" evidence="1">
    <location>
        <begin position="19"/>
        <end position="562"/>
    </location>
</feature>
<accession>A0ABW4ZE38</accession>